<dbReference type="InterPro" id="IPR019734">
    <property type="entry name" value="TPR_rpt"/>
</dbReference>
<dbReference type="Pfam" id="PF13432">
    <property type="entry name" value="TPR_16"/>
    <property type="match status" value="2"/>
</dbReference>
<name>A0A9X2C1T1_9BURK</name>
<dbReference type="Gene3D" id="1.25.40.10">
    <property type="entry name" value="Tetratricopeptide repeat domain"/>
    <property type="match status" value="2"/>
</dbReference>
<feature type="repeat" description="TPR" evidence="1">
    <location>
        <begin position="1309"/>
        <end position="1342"/>
    </location>
</feature>
<evidence type="ECO:0000313" key="4">
    <source>
        <dbReference type="EMBL" id="MCK9686104.1"/>
    </source>
</evidence>
<dbReference type="Gene3D" id="3.40.50.300">
    <property type="entry name" value="P-loop containing nucleotide triphosphate hydrolases"/>
    <property type="match status" value="1"/>
</dbReference>
<dbReference type="Pfam" id="PF20703">
    <property type="entry name" value="nSTAND1"/>
    <property type="match status" value="1"/>
</dbReference>
<dbReference type="InterPro" id="IPR027417">
    <property type="entry name" value="P-loop_NTPase"/>
</dbReference>
<accession>A0A9X2C1T1</accession>
<reference evidence="4" key="1">
    <citation type="submission" date="2021-11" db="EMBL/GenBank/DDBJ databases">
        <title>BS-T2-15 a new species belonging to the Comamonadaceae family isolated from the soil of a French oak forest.</title>
        <authorList>
            <person name="Mieszkin S."/>
            <person name="Alain K."/>
        </authorList>
    </citation>
    <scope>NUCLEOTIDE SEQUENCE</scope>
    <source>
        <strain evidence="4">BS-T2-15</strain>
    </source>
</reference>
<dbReference type="SUPFAM" id="SSF52540">
    <property type="entry name" value="P-loop containing nucleoside triphosphate hydrolases"/>
    <property type="match status" value="1"/>
</dbReference>
<dbReference type="SUPFAM" id="SSF48452">
    <property type="entry name" value="TPR-like"/>
    <property type="match status" value="2"/>
</dbReference>
<keyword evidence="1" id="KW-0802">TPR repeat</keyword>
<keyword evidence="5" id="KW-1185">Reference proteome</keyword>
<comment type="caution">
    <text evidence="4">The sequence shown here is derived from an EMBL/GenBank/DDBJ whole genome shotgun (WGS) entry which is preliminary data.</text>
</comment>
<dbReference type="PROSITE" id="PS50005">
    <property type="entry name" value="TPR"/>
    <property type="match status" value="1"/>
</dbReference>
<dbReference type="EMBL" id="JAJLJH010000002">
    <property type="protein sequence ID" value="MCK9686104.1"/>
    <property type="molecule type" value="Genomic_DNA"/>
</dbReference>
<evidence type="ECO:0000313" key="5">
    <source>
        <dbReference type="Proteomes" id="UP001139353"/>
    </source>
</evidence>
<dbReference type="RefSeq" id="WP_275682134.1">
    <property type="nucleotide sequence ID" value="NZ_JAJLJH010000002.1"/>
</dbReference>
<sequence>MSAPPRLPYPGLRAYERDETDLFFGREGCVNEMIDILSATHFLAVLGTSGSGKSSLVRTGLLDGLELGLYRKAGSVWCVADCHPGGDAIRHLAVALLALRPGAADDAFALESLCTFLRRGPRAIIEWVEDGNLIEGQNLLILVDQFEELFRYGDYAGREEAEAFVALLLESVKAHPRIHVVITMRSEYLGACALIPGLAERINASLYLTRRMTREECREAIEGPAGVMGFDIEPGLVNRLLNELAAFAPWEADRASSQLQRLARQADQLPLMQHTLSRLWQIAWRRAGGGRPTLTLKDYEDIGQLQGAVEQHANEVTERLGDAAKAATPRIFRALVAGSTLADAVRRPMRFGDLCIVTGADPALVREVVNAFRARDCNFLRPPEGHPLDDGTIVDVSHESLIRQWGSLSGWFETEVAGRSLWERLLFDQAEHAAGHAELLSGLDLATALAWWEREQPTPAWADAHGGRYAEIQDFIRKSRDAEEQRTRAERSRLERERRALKRRTAAYAVLAAICVAVAGNAYWEKLQLDRSNAKQAETYKTLHDVYDNLVSSKHQAQASNDQIIATADRFVVGMAKKLLVTPGIPRAQVSEQLEAGQLYLDGLEPQVENRRLLRLTRVRFMAVGARVMLDRGRFDEGLKLAQKAESLLLSGGDSGKLNPDETLEQLEIGSLISEFYDVDALDDLGLARDKALQMVRIADALPADAAGRSLFEQARAHYDISRYVDRDDAAEGVPEASRCIELLRRPGVAKTPERSLYESRCHVVLGYFDYKLGKKRQSVEETKLALDLLERIAPSDKTIPMLYGESRALANLGFSARENKDYALARSYFQHSEKLLDLSDQDIRERPKLRAELVDRLDDIGMTYIDENDRRSALPWYHTAHELAFSDDEWRSYAHLSDAAANALANQQIALNGLAWDTDPELLGQIVEVERDHVALLGEMTAKQKAGWCRDCEIVDKADLARALFKFDAVRKDDRYDEAVGYVKEVVAKAKAVLAHPADEQDAANARRAWYWAMQALPEEIPASKRPEEQLRRLRYSQRQSIDFLQTFPKAWLVADKLGRIDHSLAKVLAGLTRPDEAIAAAESGARLFDQACVKQLADWYRTGSGPVERDLAKAKTYDTLLASRAWGRDSFSVTATARWNGDNTPMRVTVYIENPRDDKDDFVARFFYEYEYIEGYRFAETTKSAIASIPKLASDSKMGYTELTNYAVSDVSRLAYDVHKSIVNDKLDQAAGYVLGAWSKDKNTEAKPAVVADAISKLIGDDQASDFSPQLASIASMVYASGNPRAARAVLDATLSMQKDVKPETLALLLRYRGIVHDKLGELALAEADYAAALSIDPDNAELLNALAYTWVTEDKNLPIALAQLQRAARLAPDNAYIRDSLGWAEVLTGDTETGLATLQSAVASQPEEAEMQAHLGDAFRRLGRKEEARAALSRAEALSKDAGVTAYIRDQQALLGAPTPR</sequence>
<dbReference type="InterPro" id="IPR011990">
    <property type="entry name" value="TPR-like_helical_dom_sf"/>
</dbReference>
<dbReference type="Proteomes" id="UP001139353">
    <property type="component" value="Unassembled WGS sequence"/>
</dbReference>
<evidence type="ECO:0000256" key="2">
    <source>
        <dbReference type="SAM" id="Coils"/>
    </source>
</evidence>
<organism evidence="4 5">
    <name type="scientific">Scleromatobacter humisilvae</name>
    <dbReference type="NCBI Taxonomy" id="2897159"/>
    <lineage>
        <taxon>Bacteria</taxon>
        <taxon>Pseudomonadati</taxon>
        <taxon>Pseudomonadota</taxon>
        <taxon>Betaproteobacteria</taxon>
        <taxon>Burkholderiales</taxon>
        <taxon>Sphaerotilaceae</taxon>
        <taxon>Scleromatobacter</taxon>
    </lineage>
</organism>
<protein>
    <recommendedName>
        <fullName evidence="3">Novel STAND NTPase 1 domain-containing protein</fullName>
    </recommendedName>
</protein>
<evidence type="ECO:0000256" key="1">
    <source>
        <dbReference type="PROSITE-ProRule" id="PRU00339"/>
    </source>
</evidence>
<keyword evidence="2" id="KW-0175">Coiled coil</keyword>
<proteinExistence type="predicted"/>
<feature type="domain" description="Novel STAND NTPase 1" evidence="3">
    <location>
        <begin position="8"/>
        <end position="428"/>
    </location>
</feature>
<feature type="coiled-coil region" evidence="2">
    <location>
        <begin position="472"/>
        <end position="504"/>
    </location>
</feature>
<gene>
    <name evidence="4" type="ORF">LPC04_10340</name>
</gene>
<dbReference type="SMART" id="SM00028">
    <property type="entry name" value="TPR"/>
    <property type="match status" value="3"/>
</dbReference>
<evidence type="ECO:0000259" key="3">
    <source>
        <dbReference type="Pfam" id="PF20703"/>
    </source>
</evidence>
<dbReference type="InterPro" id="IPR049052">
    <property type="entry name" value="nSTAND1"/>
</dbReference>